<accession>A0ABT1D1P7</accession>
<feature type="transmembrane region" description="Helical" evidence="1">
    <location>
        <begin position="32"/>
        <end position="54"/>
    </location>
</feature>
<sequence length="459" mass="48409">MRSPDPLPNLGAPLRPLLGRELRALAAGRAPWVMALLLCPVVGYGFAEAVALYAEASRSAEGFPELARGLTPLDGVLVPTLGAFYVAVTLLFPFVAIRTLGGDKESGGLKLLLQLPYPPVALILAKLAAAMTGWLLALVPAVSALVVWAALGGHLHAPETLNLLLGHLLYGLLVAAVGLLAAAVTDGPATAAIAALTFVLGAWVLDFAAAGQGAWMRRLADLSPTAALRGFEGGLFALPAVLGMLVAAAALVALAVVWLPPGRPVPRRLALSAVVLAIAVLLGLAATQARFYADLSETRRNSFAAGDDAALRHLREPLAITVHLSPDDPRLADFERQVLGKLRRLVPRTSVTIAETPKGLLTPSGDDRYGLVLYDYGGRHDESRSTSFREVLPLLFALAGVTPERIEAADYLGHPLVADARPAAPWFYAVLPALLALAWWRAWRPGATPAWLQHKGGFP</sequence>
<feature type="transmembrane region" description="Helical" evidence="1">
    <location>
        <begin position="270"/>
        <end position="293"/>
    </location>
</feature>
<keyword evidence="1" id="KW-0812">Transmembrane</keyword>
<protein>
    <recommendedName>
        <fullName evidence="4">ABC transporter permease</fullName>
    </recommendedName>
</protein>
<organism evidence="2 3">
    <name type="scientific">Siccirubricoccus soli</name>
    <dbReference type="NCBI Taxonomy" id="2899147"/>
    <lineage>
        <taxon>Bacteria</taxon>
        <taxon>Pseudomonadati</taxon>
        <taxon>Pseudomonadota</taxon>
        <taxon>Alphaproteobacteria</taxon>
        <taxon>Acetobacterales</taxon>
        <taxon>Roseomonadaceae</taxon>
        <taxon>Siccirubricoccus</taxon>
    </lineage>
</organism>
<comment type="caution">
    <text evidence="2">The sequence shown here is derived from an EMBL/GenBank/DDBJ whole genome shotgun (WGS) entry which is preliminary data.</text>
</comment>
<feature type="transmembrane region" description="Helical" evidence="1">
    <location>
        <begin position="75"/>
        <end position="100"/>
    </location>
</feature>
<name>A0ABT1D1P7_9PROT</name>
<feature type="transmembrane region" description="Helical" evidence="1">
    <location>
        <begin position="120"/>
        <end position="151"/>
    </location>
</feature>
<evidence type="ECO:0000256" key="1">
    <source>
        <dbReference type="SAM" id="Phobius"/>
    </source>
</evidence>
<feature type="transmembrane region" description="Helical" evidence="1">
    <location>
        <begin position="163"/>
        <end position="185"/>
    </location>
</feature>
<evidence type="ECO:0000313" key="3">
    <source>
        <dbReference type="Proteomes" id="UP001523392"/>
    </source>
</evidence>
<dbReference type="RefSeq" id="WP_252952449.1">
    <property type="nucleotide sequence ID" value="NZ_JAFIRR010000036.1"/>
</dbReference>
<proteinExistence type="predicted"/>
<feature type="transmembrane region" description="Helical" evidence="1">
    <location>
        <begin position="235"/>
        <end position="258"/>
    </location>
</feature>
<keyword evidence="1" id="KW-1133">Transmembrane helix</keyword>
<feature type="transmembrane region" description="Helical" evidence="1">
    <location>
        <begin position="426"/>
        <end position="443"/>
    </location>
</feature>
<evidence type="ECO:0008006" key="4">
    <source>
        <dbReference type="Google" id="ProtNLM"/>
    </source>
</evidence>
<feature type="transmembrane region" description="Helical" evidence="1">
    <location>
        <begin position="191"/>
        <end position="215"/>
    </location>
</feature>
<gene>
    <name evidence="2" type="ORF">JYK14_06555</name>
</gene>
<keyword evidence="1" id="KW-0472">Membrane</keyword>
<evidence type="ECO:0000313" key="2">
    <source>
        <dbReference type="EMBL" id="MCO6415835.1"/>
    </source>
</evidence>
<dbReference type="Proteomes" id="UP001523392">
    <property type="component" value="Unassembled WGS sequence"/>
</dbReference>
<dbReference type="EMBL" id="JAFIRR010000036">
    <property type="protein sequence ID" value="MCO6415835.1"/>
    <property type="molecule type" value="Genomic_DNA"/>
</dbReference>
<keyword evidence="3" id="KW-1185">Reference proteome</keyword>
<reference evidence="2 3" key="1">
    <citation type="submission" date="2021-12" db="EMBL/GenBank/DDBJ databases">
        <title>Siccirubricoccus leaddurans sp. nov., a high concentration Zn2+ tolerance bacterium.</title>
        <authorList>
            <person name="Cao Y."/>
        </authorList>
    </citation>
    <scope>NUCLEOTIDE SEQUENCE [LARGE SCALE GENOMIC DNA]</scope>
    <source>
        <strain evidence="2 3">KC 17139</strain>
    </source>
</reference>